<protein>
    <recommendedName>
        <fullName evidence="9">Sec-independent protein translocase protein TatA</fullName>
    </recommendedName>
</protein>
<dbReference type="RefSeq" id="WP_326753911.1">
    <property type="nucleotide sequence ID" value="NZ_CP109134.1"/>
</dbReference>
<dbReference type="PANTHER" id="PTHR42982:SF8">
    <property type="entry name" value="SEC-INDEPENDENT PROTEIN TRANSLOCASE PROTEIN TATA"/>
    <property type="match status" value="1"/>
</dbReference>
<keyword evidence="2 9" id="KW-0813">Transport</keyword>
<evidence type="ECO:0000256" key="4">
    <source>
        <dbReference type="ARBA" id="ARBA00022692"/>
    </source>
</evidence>
<accession>A0ABZ1GT39</accession>
<keyword evidence="5 9" id="KW-0653">Protein transport</keyword>
<comment type="function">
    <text evidence="9">Part of the twin-arginine translocation (Tat) system that transports large folded proteins containing a characteristic twin-arginine motif in their signal peptide across membranes. TatA could form the protein-conducting channel of the Tat system.</text>
</comment>
<gene>
    <name evidence="9" type="primary">tatA</name>
    <name evidence="11" type="ORF">OIE73_20775</name>
</gene>
<dbReference type="PANTHER" id="PTHR42982">
    <property type="entry name" value="SEC-INDEPENDENT PROTEIN TRANSLOCASE PROTEIN TATA"/>
    <property type="match status" value="1"/>
</dbReference>
<evidence type="ECO:0000256" key="8">
    <source>
        <dbReference type="ARBA" id="ARBA00023136"/>
    </source>
</evidence>
<reference evidence="11 12" key="1">
    <citation type="submission" date="2022-10" db="EMBL/GenBank/DDBJ databases">
        <title>The complete genomes of actinobacterial strains from the NBC collection.</title>
        <authorList>
            <person name="Joergensen T.S."/>
            <person name="Alvarez Arevalo M."/>
            <person name="Sterndorff E.B."/>
            <person name="Faurdal D."/>
            <person name="Vuksanovic O."/>
            <person name="Mourched A.-S."/>
            <person name="Charusanti P."/>
            <person name="Shaw S."/>
            <person name="Blin K."/>
            <person name="Weber T."/>
        </authorList>
    </citation>
    <scope>NUCLEOTIDE SEQUENCE [LARGE SCALE GENOMIC DNA]</scope>
    <source>
        <strain evidence="11 12">NBC 01753</strain>
    </source>
</reference>
<keyword evidence="7 9" id="KW-0811">Translocation</keyword>
<keyword evidence="12" id="KW-1185">Reference proteome</keyword>
<dbReference type="EMBL" id="CP109134">
    <property type="protein sequence ID" value="WSD07928.1"/>
    <property type="molecule type" value="Genomic_DNA"/>
</dbReference>
<comment type="subunit">
    <text evidence="9">The Tat system comprises two distinct complexes: a TatABC complex, containing multiple copies of TatA, TatB and TatC subunits, and a separate TatA complex, containing only TatA subunits. Substrates initially bind to the TatABC complex, which probably triggers association of the separate TatA complex to form the active translocon.</text>
</comment>
<evidence type="ECO:0000256" key="2">
    <source>
        <dbReference type="ARBA" id="ARBA00022448"/>
    </source>
</evidence>
<evidence type="ECO:0000256" key="6">
    <source>
        <dbReference type="ARBA" id="ARBA00022989"/>
    </source>
</evidence>
<evidence type="ECO:0000256" key="10">
    <source>
        <dbReference type="SAM" id="MobiDB-lite"/>
    </source>
</evidence>
<proteinExistence type="inferred from homology"/>
<feature type="region of interest" description="Disordered" evidence="10">
    <location>
        <begin position="37"/>
        <end position="107"/>
    </location>
</feature>
<evidence type="ECO:0000256" key="5">
    <source>
        <dbReference type="ARBA" id="ARBA00022927"/>
    </source>
</evidence>
<dbReference type="Pfam" id="PF02416">
    <property type="entry name" value="TatA_B_E"/>
    <property type="match status" value="1"/>
</dbReference>
<keyword evidence="4 9" id="KW-0812">Transmembrane</keyword>
<evidence type="ECO:0000256" key="9">
    <source>
        <dbReference type="HAMAP-Rule" id="MF_00236"/>
    </source>
</evidence>
<evidence type="ECO:0000313" key="11">
    <source>
        <dbReference type="EMBL" id="WSD07928.1"/>
    </source>
</evidence>
<comment type="subcellular location">
    <subcellularLocation>
        <location evidence="1 9">Cell membrane</location>
        <topology evidence="1 9">Single-pass membrane protein</topology>
    </subcellularLocation>
</comment>
<feature type="compositionally biased region" description="Basic and acidic residues" evidence="10">
    <location>
        <begin position="81"/>
        <end position="97"/>
    </location>
</feature>
<evidence type="ECO:0000313" key="12">
    <source>
        <dbReference type="Proteomes" id="UP001335325"/>
    </source>
</evidence>
<keyword evidence="3 9" id="KW-1003">Cell membrane</keyword>
<organism evidence="11 12">
    <name type="scientific">Streptomyces hirsutus</name>
    <dbReference type="NCBI Taxonomy" id="35620"/>
    <lineage>
        <taxon>Bacteria</taxon>
        <taxon>Bacillati</taxon>
        <taxon>Actinomycetota</taxon>
        <taxon>Actinomycetes</taxon>
        <taxon>Kitasatosporales</taxon>
        <taxon>Streptomycetaceae</taxon>
        <taxon>Streptomyces</taxon>
    </lineage>
</organism>
<dbReference type="InterPro" id="IPR006312">
    <property type="entry name" value="TatA/E"/>
</dbReference>
<dbReference type="InterPro" id="IPR003369">
    <property type="entry name" value="TatA/B/E"/>
</dbReference>
<evidence type="ECO:0000256" key="1">
    <source>
        <dbReference type="ARBA" id="ARBA00004162"/>
    </source>
</evidence>
<dbReference type="HAMAP" id="MF_00236">
    <property type="entry name" value="TatA_E"/>
    <property type="match status" value="1"/>
</dbReference>
<keyword evidence="8 9" id="KW-0472">Membrane</keyword>
<dbReference type="GeneID" id="91545056"/>
<dbReference type="Proteomes" id="UP001335325">
    <property type="component" value="Chromosome"/>
</dbReference>
<sequence>MFGLSELAIILIVLIAVLAAKKLPELARSAGKSARILKAEARAAKAEAEAEAQEDERRAQAQQPRQAHQPQGEQPGAPRVIRGETVVKGETVTRDAAADGSRTQQQR</sequence>
<feature type="compositionally biased region" description="Basic and acidic residues" evidence="10">
    <location>
        <begin position="37"/>
        <end position="48"/>
    </location>
</feature>
<name>A0ABZ1GT39_9ACTN</name>
<comment type="similarity">
    <text evidence="9">Belongs to the TatA/E family.</text>
</comment>
<evidence type="ECO:0000256" key="3">
    <source>
        <dbReference type="ARBA" id="ARBA00022475"/>
    </source>
</evidence>
<dbReference type="Gene3D" id="1.20.5.3310">
    <property type="match status" value="1"/>
</dbReference>
<keyword evidence="6 9" id="KW-1133">Transmembrane helix</keyword>
<evidence type="ECO:0000256" key="7">
    <source>
        <dbReference type="ARBA" id="ARBA00023010"/>
    </source>
</evidence>
<feature type="compositionally biased region" description="Low complexity" evidence="10">
    <location>
        <begin position="60"/>
        <end position="74"/>
    </location>
</feature>